<proteinExistence type="predicted"/>
<protein>
    <submittedName>
        <fullName evidence="1">Uncharacterized protein</fullName>
    </submittedName>
</protein>
<organism evidence="1 2">
    <name type="scientific">Nephila pilipes</name>
    <name type="common">Giant wood spider</name>
    <name type="synonym">Nephila maculata</name>
    <dbReference type="NCBI Taxonomy" id="299642"/>
    <lineage>
        <taxon>Eukaryota</taxon>
        <taxon>Metazoa</taxon>
        <taxon>Ecdysozoa</taxon>
        <taxon>Arthropoda</taxon>
        <taxon>Chelicerata</taxon>
        <taxon>Arachnida</taxon>
        <taxon>Araneae</taxon>
        <taxon>Araneomorphae</taxon>
        <taxon>Entelegynae</taxon>
        <taxon>Araneoidea</taxon>
        <taxon>Nephilidae</taxon>
        <taxon>Nephila</taxon>
    </lineage>
</organism>
<name>A0A8X6JCH5_NEPPI</name>
<evidence type="ECO:0000313" key="2">
    <source>
        <dbReference type="Proteomes" id="UP000887013"/>
    </source>
</evidence>
<keyword evidence="2" id="KW-1185">Reference proteome</keyword>
<dbReference type="EMBL" id="BMAW01047005">
    <property type="protein sequence ID" value="GFS58390.1"/>
    <property type="molecule type" value="Genomic_DNA"/>
</dbReference>
<comment type="caution">
    <text evidence="1">The sequence shown here is derived from an EMBL/GenBank/DDBJ whole genome shotgun (WGS) entry which is preliminary data.</text>
</comment>
<dbReference type="Proteomes" id="UP000887013">
    <property type="component" value="Unassembled WGS sequence"/>
</dbReference>
<dbReference type="AlphaFoldDB" id="A0A8X6JCH5"/>
<accession>A0A8X6JCH5</accession>
<dbReference type="OrthoDB" id="6775152at2759"/>
<sequence length="116" mass="12984">MLSQSNPTQEDILLYAASTESPTEIQEIIDNLKLVPSTSLIEDTIMKNIYLPCTFKESPLYVEEVVTGLPSTAAESPSQFRTEPVKRQDTRQGLYCLLKSKVLTSVNRGIRVCLFT</sequence>
<evidence type="ECO:0000313" key="1">
    <source>
        <dbReference type="EMBL" id="GFS58390.1"/>
    </source>
</evidence>
<reference evidence="1" key="1">
    <citation type="submission" date="2020-08" db="EMBL/GenBank/DDBJ databases">
        <title>Multicomponent nature underlies the extraordinary mechanical properties of spider dragline silk.</title>
        <authorList>
            <person name="Kono N."/>
            <person name="Nakamura H."/>
            <person name="Mori M."/>
            <person name="Yoshida Y."/>
            <person name="Ohtoshi R."/>
            <person name="Malay A.D."/>
            <person name="Moran D.A.P."/>
            <person name="Tomita M."/>
            <person name="Numata K."/>
            <person name="Arakawa K."/>
        </authorList>
    </citation>
    <scope>NUCLEOTIDE SEQUENCE</scope>
</reference>
<gene>
    <name evidence="1" type="primary">AVEN_122533_1</name>
    <name evidence="1" type="ORF">NPIL_419961</name>
</gene>